<evidence type="ECO:0000256" key="1">
    <source>
        <dbReference type="SAM" id="MobiDB-lite"/>
    </source>
</evidence>
<organism evidence="2 3">
    <name type="scientific">Paraburkholderia dilworthii</name>
    <dbReference type="NCBI Taxonomy" id="948106"/>
    <lineage>
        <taxon>Bacteria</taxon>
        <taxon>Pseudomonadati</taxon>
        <taxon>Pseudomonadota</taxon>
        <taxon>Betaproteobacteria</taxon>
        <taxon>Burkholderiales</taxon>
        <taxon>Burkholderiaceae</taxon>
        <taxon>Paraburkholderia</taxon>
    </lineage>
</organism>
<dbReference type="RefSeq" id="WP_408216526.1">
    <property type="nucleotide sequence ID" value="NZ_JAQQBZ010000022.1"/>
</dbReference>
<proteinExistence type="predicted"/>
<accession>A0ABW9DGA1</accession>
<sequence length="64" mass="7069">MMNFAREKEPMGNEGQTGERQHETDGQHGFPHNVTTRLADDTNRSLATGNTGKDAGRYAVIHLT</sequence>
<dbReference type="EMBL" id="JAQQBZ010000022">
    <property type="protein sequence ID" value="MFM0596488.1"/>
    <property type="molecule type" value="Genomic_DNA"/>
</dbReference>
<feature type="region of interest" description="Disordered" evidence="1">
    <location>
        <begin position="1"/>
        <end position="64"/>
    </location>
</feature>
<keyword evidence="3" id="KW-1185">Reference proteome</keyword>
<feature type="compositionally biased region" description="Basic and acidic residues" evidence="1">
    <location>
        <begin position="1"/>
        <end position="26"/>
    </location>
</feature>
<comment type="caution">
    <text evidence="2">The sequence shown here is derived from an EMBL/GenBank/DDBJ whole genome shotgun (WGS) entry which is preliminary data.</text>
</comment>
<gene>
    <name evidence="2" type="ORF">PQQ68_26000</name>
</gene>
<name>A0ABW9DGA1_9BURK</name>
<evidence type="ECO:0000313" key="3">
    <source>
        <dbReference type="Proteomes" id="UP001629367"/>
    </source>
</evidence>
<dbReference type="Proteomes" id="UP001629367">
    <property type="component" value="Unassembled WGS sequence"/>
</dbReference>
<protein>
    <submittedName>
        <fullName evidence="2">Uncharacterized protein</fullName>
    </submittedName>
</protein>
<evidence type="ECO:0000313" key="2">
    <source>
        <dbReference type="EMBL" id="MFM0596488.1"/>
    </source>
</evidence>
<reference evidence="2 3" key="1">
    <citation type="journal article" date="2024" name="Chem. Sci.">
        <title>Discovery of megapolipeptins by genome mining of a Burkholderiales bacteria collection.</title>
        <authorList>
            <person name="Paulo B.S."/>
            <person name="Recchia M.J.J."/>
            <person name="Lee S."/>
            <person name="Fergusson C.H."/>
            <person name="Romanowski S.B."/>
            <person name="Hernandez A."/>
            <person name="Krull N."/>
            <person name="Liu D.Y."/>
            <person name="Cavanagh H."/>
            <person name="Bos A."/>
            <person name="Gray C.A."/>
            <person name="Murphy B.T."/>
            <person name="Linington R.G."/>
            <person name="Eustaquio A.S."/>
        </authorList>
    </citation>
    <scope>NUCLEOTIDE SEQUENCE [LARGE SCALE GENOMIC DNA]</scope>
    <source>
        <strain evidence="2 3">RL17-335-BIF-A</strain>
    </source>
</reference>